<organism evidence="1 2">
    <name type="scientific">Candidatus Magnetobacterium bavaricum</name>
    <dbReference type="NCBI Taxonomy" id="29290"/>
    <lineage>
        <taxon>Bacteria</taxon>
        <taxon>Pseudomonadati</taxon>
        <taxon>Nitrospirota</taxon>
        <taxon>Thermodesulfovibrionia</taxon>
        <taxon>Thermodesulfovibrionales</taxon>
        <taxon>Candidatus Magnetobacteriaceae</taxon>
        <taxon>Candidatus Magnetobacterium</taxon>
    </lineage>
</organism>
<name>A0A0F3GYM7_9BACT</name>
<reference evidence="1 2" key="1">
    <citation type="submission" date="2015-02" db="EMBL/GenBank/DDBJ databases">
        <title>Single-cell genomics of uncultivated deep-branching MTB reveals a conserved set of magnetosome genes.</title>
        <authorList>
            <person name="Kolinko S."/>
            <person name="Richter M."/>
            <person name="Glockner F.O."/>
            <person name="Brachmann A."/>
            <person name="Schuler D."/>
        </authorList>
    </citation>
    <scope>NUCLEOTIDE SEQUENCE [LARGE SCALE GENOMIC DNA]</scope>
    <source>
        <strain evidence="1">TM-1</strain>
    </source>
</reference>
<evidence type="ECO:0000313" key="1">
    <source>
        <dbReference type="EMBL" id="KJU87016.1"/>
    </source>
</evidence>
<gene>
    <name evidence="1" type="ORF">MBAV_000791</name>
</gene>
<dbReference type="AlphaFoldDB" id="A0A0F3GYM7"/>
<dbReference type="EMBL" id="LACI01000361">
    <property type="protein sequence ID" value="KJU87016.1"/>
    <property type="molecule type" value="Genomic_DNA"/>
</dbReference>
<comment type="caution">
    <text evidence="1">The sequence shown here is derived from an EMBL/GenBank/DDBJ whole genome shotgun (WGS) entry which is preliminary data.</text>
</comment>
<dbReference type="Proteomes" id="UP000033423">
    <property type="component" value="Unassembled WGS sequence"/>
</dbReference>
<keyword evidence="2" id="KW-1185">Reference proteome</keyword>
<evidence type="ECO:0000313" key="2">
    <source>
        <dbReference type="Proteomes" id="UP000033423"/>
    </source>
</evidence>
<accession>A0A0F3GYM7</accession>
<proteinExistence type="predicted"/>
<sequence length="204" mass="22482">MQRRRILTLFLVLGMVVVYSCGGGSGPGSPGSSNTGNIGGYVTITDISHSSPKGDQGDGWQIDMVQDMCSGGTAEVWGDDTANLTVSLNSYDKKIPANTIFIQRYTVEYTQQIYELDLPPVKMFDLTTTVMVQPDKSSPVNIVVMDAGTKQEYMKELNSEKYNPTRLAPYLYDMKITLYGVDSLGNTFNVPVHRTVSLADYNYC</sequence>
<protein>
    <submittedName>
        <fullName evidence="1">Secreted protein</fullName>
    </submittedName>
</protein>
<dbReference type="PROSITE" id="PS51257">
    <property type="entry name" value="PROKAR_LIPOPROTEIN"/>
    <property type="match status" value="1"/>
</dbReference>